<keyword evidence="10" id="KW-1185">Reference proteome</keyword>
<comment type="caution">
    <text evidence="9">The sequence shown here is derived from an EMBL/GenBank/DDBJ whole genome shotgun (WGS) entry which is preliminary data.</text>
</comment>
<keyword evidence="1" id="KW-0808">Transferase</keyword>
<dbReference type="AlphaFoldDB" id="A0A8H8DFJ2"/>
<feature type="domain" description="Reverse transcriptase RNase H-like" evidence="8">
    <location>
        <begin position="36"/>
        <end position="79"/>
    </location>
</feature>
<name>A0A8H8DFJ2_9FUNG</name>
<dbReference type="GO" id="GO:0016787">
    <property type="term" value="F:hydrolase activity"/>
    <property type="evidence" value="ECO:0007669"/>
    <property type="project" value="UniProtKB-KW"/>
</dbReference>
<gene>
    <name evidence="9" type="ORF">BJ554DRAFT_4371</name>
</gene>
<organism evidence="9 10">
    <name type="scientific">Olpidium bornovanus</name>
    <dbReference type="NCBI Taxonomy" id="278681"/>
    <lineage>
        <taxon>Eukaryota</taxon>
        <taxon>Fungi</taxon>
        <taxon>Fungi incertae sedis</taxon>
        <taxon>Olpidiomycota</taxon>
        <taxon>Olpidiomycotina</taxon>
        <taxon>Olpidiomycetes</taxon>
        <taxon>Olpidiales</taxon>
        <taxon>Olpidiaceae</taxon>
        <taxon>Olpidium</taxon>
    </lineage>
</organism>
<evidence type="ECO:0000256" key="6">
    <source>
        <dbReference type="ARBA" id="ARBA00022918"/>
    </source>
</evidence>
<evidence type="ECO:0000256" key="2">
    <source>
        <dbReference type="ARBA" id="ARBA00022695"/>
    </source>
</evidence>
<accession>A0A8H8DFJ2</accession>
<feature type="region of interest" description="Disordered" evidence="7">
    <location>
        <begin position="157"/>
        <end position="182"/>
    </location>
</feature>
<evidence type="ECO:0000313" key="10">
    <source>
        <dbReference type="Proteomes" id="UP000673691"/>
    </source>
</evidence>
<dbReference type="GO" id="GO:0004519">
    <property type="term" value="F:endonuclease activity"/>
    <property type="evidence" value="ECO:0007669"/>
    <property type="project" value="UniProtKB-KW"/>
</dbReference>
<evidence type="ECO:0000256" key="3">
    <source>
        <dbReference type="ARBA" id="ARBA00022722"/>
    </source>
</evidence>
<feature type="region of interest" description="Disordered" evidence="7">
    <location>
        <begin position="1"/>
        <end position="28"/>
    </location>
</feature>
<dbReference type="GO" id="GO:0003964">
    <property type="term" value="F:RNA-directed DNA polymerase activity"/>
    <property type="evidence" value="ECO:0007669"/>
    <property type="project" value="UniProtKB-KW"/>
</dbReference>
<proteinExistence type="predicted"/>
<evidence type="ECO:0000256" key="5">
    <source>
        <dbReference type="ARBA" id="ARBA00022801"/>
    </source>
</evidence>
<dbReference type="Proteomes" id="UP000673691">
    <property type="component" value="Unassembled WGS sequence"/>
</dbReference>
<dbReference type="EMBL" id="JAEFCI010012431">
    <property type="protein sequence ID" value="KAG5456007.1"/>
    <property type="molecule type" value="Genomic_DNA"/>
</dbReference>
<keyword evidence="6" id="KW-0695">RNA-directed DNA polymerase</keyword>
<sequence length="182" mass="19256">MAVDACAPSGRRRSEAGPPFVTSPPLLPSRAPDRRAFAIGRWVGQIDEGGHEHLVLYWSRKIQNREMRYCVYEQELLAFGKVHTAEPEPERSGSGAAGGGATGGHRAALGGSEAAVQRAGTGWWKGKARPVHRGGRFDGHIKAKSLQALQRVHGYKVGTGDTGATESASTADPSKSISTGSL</sequence>
<keyword evidence="3" id="KW-0540">Nuclease</keyword>
<keyword evidence="5" id="KW-0378">Hydrolase</keyword>
<feature type="non-terminal residue" evidence="9">
    <location>
        <position position="182"/>
    </location>
</feature>
<evidence type="ECO:0000259" key="8">
    <source>
        <dbReference type="Pfam" id="PF17917"/>
    </source>
</evidence>
<feature type="region of interest" description="Disordered" evidence="7">
    <location>
        <begin position="84"/>
        <end position="112"/>
    </location>
</feature>
<dbReference type="InterPro" id="IPR041373">
    <property type="entry name" value="RT_RNaseH"/>
</dbReference>
<protein>
    <recommendedName>
        <fullName evidence="8">Reverse transcriptase RNase H-like domain-containing protein</fullName>
    </recommendedName>
</protein>
<keyword evidence="4" id="KW-0255">Endonuclease</keyword>
<reference evidence="9 10" key="1">
    <citation type="journal article" name="Sci. Rep.">
        <title>Genome-scale phylogenetic analyses confirm Olpidium as the closest living zoosporic fungus to the non-flagellated, terrestrial fungi.</title>
        <authorList>
            <person name="Chang Y."/>
            <person name="Rochon D."/>
            <person name="Sekimoto S."/>
            <person name="Wang Y."/>
            <person name="Chovatia M."/>
            <person name="Sandor L."/>
            <person name="Salamov A."/>
            <person name="Grigoriev I.V."/>
            <person name="Stajich J.E."/>
            <person name="Spatafora J.W."/>
        </authorList>
    </citation>
    <scope>NUCLEOTIDE SEQUENCE [LARGE SCALE GENOMIC DNA]</scope>
    <source>
        <strain evidence="9">S191</strain>
    </source>
</reference>
<evidence type="ECO:0000256" key="1">
    <source>
        <dbReference type="ARBA" id="ARBA00022679"/>
    </source>
</evidence>
<evidence type="ECO:0000256" key="7">
    <source>
        <dbReference type="SAM" id="MobiDB-lite"/>
    </source>
</evidence>
<keyword evidence="2" id="KW-0548">Nucleotidyltransferase</keyword>
<evidence type="ECO:0000313" key="9">
    <source>
        <dbReference type="EMBL" id="KAG5456007.1"/>
    </source>
</evidence>
<evidence type="ECO:0000256" key="4">
    <source>
        <dbReference type="ARBA" id="ARBA00022759"/>
    </source>
</evidence>
<dbReference type="OrthoDB" id="2286407at2759"/>
<feature type="compositionally biased region" description="Polar residues" evidence="7">
    <location>
        <begin position="162"/>
        <end position="182"/>
    </location>
</feature>
<dbReference type="Pfam" id="PF17917">
    <property type="entry name" value="RT_RNaseH"/>
    <property type="match status" value="1"/>
</dbReference>